<protein>
    <submittedName>
        <fullName evidence="2">Uncharacterized protein</fullName>
    </submittedName>
</protein>
<feature type="signal peptide" evidence="1">
    <location>
        <begin position="1"/>
        <end position="22"/>
    </location>
</feature>
<dbReference type="EMBL" id="CP046052">
    <property type="protein sequence ID" value="QGM46729.1"/>
    <property type="molecule type" value="Genomic_DNA"/>
</dbReference>
<dbReference type="KEGG" id="mhey:H2LOC_014075"/>
<dbReference type="AlphaFoldDB" id="A0A6B8KGI0"/>
<sequence length="263" mass="26347">MFRYLRGLALLAALGFASPALAITCAPGASCSLTQGTWTDLGAGPLQVNNTGLFQAQLAVSTDSTLAAAPSGTPTTYLGPGGVAYFSSAAHVWAQASGPTGATILASAMATPATPVTVVNPRSVTPDTSQNDFHATSLGVTQLHNDIGAAATGVSPPSGGTGLLGWLSGIYQILAGTAVAPLSVTPVSGIPSLITPSDSVTFPPPKYGIALDVSATGAIKLGWPNGYTRTIILNATGPWTFDDGVNQIFVTGSTATFVATARN</sequence>
<organism evidence="2 3">
    <name type="scientific">Methylocystis heyeri</name>
    <dbReference type="NCBI Taxonomy" id="391905"/>
    <lineage>
        <taxon>Bacteria</taxon>
        <taxon>Pseudomonadati</taxon>
        <taxon>Pseudomonadota</taxon>
        <taxon>Alphaproteobacteria</taxon>
        <taxon>Hyphomicrobiales</taxon>
        <taxon>Methylocystaceae</taxon>
        <taxon>Methylocystis</taxon>
    </lineage>
</organism>
<name>A0A6B8KGI0_9HYPH</name>
<dbReference type="RefSeq" id="WP_136497612.1">
    <property type="nucleotide sequence ID" value="NZ_CP046052.1"/>
</dbReference>
<evidence type="ECO:0000313" key="3">
    <source>
        <dbReference type="Proteomes" id="UP000309061"/>
    </source>
</evidence>
<evidence type="ECO:0000313" key="2">
    <source>
        <dbReference type="EMBL" id="QGM46729.1"/>
    </source>
</evidence>
<evidence type="ECO:0000256" key="1">
    <source>
        <dbReference type="SAM" id="SignalP"/>
    </source>
</evidence>
<keyword evidence="3" id="KW-1185">Reference proteome</keyword>
<dbReference type="Proteomes" id="UP000309061">
    <property type="component" value="Chromosome"/>
</dbReference>
<reference evidence="2 3" key="1">
    <citation type="submission" date="2019-11" db="EMBL/GenBank/DDBJ databases">
        <title>The genome sequence of Methylocystis heyeri.</title>
        <authorList>
            <person name="Oshkin I.Y."/>
            <person name="Miroshnikov K."/>
            <person name="Dedysh S.N."/>
        </authorList>
    </citation>
    <scope>NUCLEOTIDE SEQUENCE [LARGE SCALE GENOMIC DNA]</scope>
    <source>
        <strain evidence="2 3">H2</strain>
    </source>
</reference>
<gene>
    <name evidence="2" type="ORF">H2LOC_014075</name>
</gene>
<accession>A0A6B8KGI0</accession>
<keyword evidence="1" id="KW-0732">Signal</keyword>
<feature type="chain" id="PRO_5025674866" evidence="1">
    <location>
        <begin position="23"/>
        <end position="263"/>
    </location>
</feature>
<proteinExistence type="predicted"/>